<keyword evidence="3" id="KW-1185">Reference proteome</keyword>
<evidence type="ECO:0000256" key="1">
    <source>
        <dbReference type="HAMAP-Rule" id="MF_01851"/>
    </source>
</evidence>
<dbReference type="Pfam" id="PF06335">
    <property type="entry name" value="DUF1054"/>
    <property type="match status" value="1"/>
</dbReference>
<proteinExistence type="inferred from homology"/>
<reference evidence="3" key="1">
    <citation type="submission" date="2016-10" db="EMBL/GenBank/DDBJ databases">
        <authorList>
            <person name="Varghese N."/>
            <person name="Submissions S."/>
        </authorList>
    </citation>
    <scope>NUCLEOTIDE SEQUENCE [LARGE SCALE GENOMIC DNA]</scope>
    <source>
        <strain evidence="3">IBRC-M10078</strain>
    </source>
</reference>
<name>A0A1H0RJ28_9BACI</name>
<organism evidence="2 3">
    <name type="scientific">Litchfieldia salsa</name>
    <dbReference type="NCBI Taxonomy" id="930152"/>
    <lineage>
        <taxon>Bacteria</taxon>
        <taxon>Bacillati</taxon>
        <taxon>Bacillota</taxon>
        <taxon>Bacilli</taxon>
        <taxon>Bacillales</taxon>
        <taxon>Bacillaceae</taxon>
        <taxon>Litchfieldia</taxon>
    </lineage>
</organism>
<dbReference type="OrthoDB" id="9812818at2"/>
<dbReference type="SUPFAM" id="SSF142913">
    <property type="entry name" value="YktB/PF0168-like"/>
    <property type="match status" value="1"/>
</dbReference>
<dbReference type="RefSeq" id="WP_090850574.1">
    <property type="nucleotide sequence ID" value="NZ_FNJU01000002.1"/>
</dbReference>
<protein>
    <recommendedName>
        <fullName evidence="1">UPF0637 protein SAMN05216565_102237</fullName>
    </recommendedName>
</protein>
<evidence type="ECO:0000313" key="2">
    <source>
        <dbReference type="EMBL" id="SDP29451.1"/>
    </source>
</evidence>
<evidence type="ECO:0000313" key="3">
    <source>
        <dbReference type="Proteomes" id="UP000199159"/>
    </source>
</evidence>
<dbReference type="AlphaFoldDB" id="A0A1H0RJ28"/>
<dbReference type="Gene3D" id="3.30.930.20">
    <property type="entry name" value="Protein of unknown function DUF1054"/>
    <property type="match status" value="1"/>
</dbReference>
<dbReference type="Proteomes" id="UP000199159">
    <property type="component" value="Unassembled WGS sequence"/>
</dbReference>
<dbReference type="HAMAP" id="MF_01851">
    <property type="entry name" value="UPF0637"/>
    <property type="match status" value="1"/>
</dbReference>
<gene>
    <name evidence="2" type="ORF">SAMN05216565_102237</name>
</gene>
<dbReference type="PIRSF" id="PIRSF021332">
    <property type="entry name" value="DUF1054"/>
    <property type="match status" value="1"/>
</dbReference>
<dbReference type="InterPro" id="IPR053707">
    <property type="entry name" value="UPF0637_domain_sf"/>
</dbReference>
<comment type="similarity">
    <text evidence="1">Belongs to the UPF0637 family.</text>
</comment>
<dbReference type="EMBL" id="FNJU01000002">
    <property type="protein sequence ID" value="SDP29451.1"/>
    <property type="molecule type" value="Genomic_DNA"/>
</dbReference>
<dbReference type="InterPro" id="IPR009403">
    <property type="entry name" value="UPF0637"/>
</dbReference>
<sequence length="209" mass="24161">MDFNGFKEADFKVFQIDGLEPRMEALKSTIRPKLEALGFHFAPTLSTLVGDELFHHVAKHARRTINPPKDTWVAFANSKRGYKQLPHFQIGLWETHVFIWFAMIYEAPNKKEFGQKLKQKVEEIQDIIPTHFVWSDDHTKPEAKSLDQEGLVTLFDRVINVKKAEVLCGLNIPKAEAIDMGEKEWINLIDDTFKKLIPLYEIAKLNSNK</sequence>
<accession>A0A1H0RJ28</accession>